<dbReference type="AlphaFoldDB" id="E3NSV8"/>
<keyword evidence="3" id="KW-1185">Reference proteome</keyword>
<proteinExistence type="predicted"/>
<dbReference type="InterPro" id="IPR038717">
    <property type="entry name" value="Tc1-like_DDE_dom"/>
</dbReference>
<dbReference type="OrthoDB" id="106945at2759"/>
<evidence type="ECO:0000259" key="1">
    <source>
        <dbReference type="Pfam" id="PF13358"/>
    </source>
</evidence>
<dbReference type="InterPro" id="IPR036397">
    <property type="entry name" value="RNaseH_sf"/>
</dbReference>
<accession>E3NSV8</accession>
<dbReference type="GO" id="GO:0003676">
    <property type="term" value="F:nucleic acid binding"/>
    <property type="evidence" value="ECO:0007669"/>
    <property type="project" value="InterPro"/>
</dbReference>
<dbReference type="HOGENOM" id="CLU_1112202_0_0_1"/>
<evidence type="ECO:0000313" key="2">
    <source>
        <dbReference type="EMBL" id="EFO90993.1"/>
    </source>
</evidence>
<organism evidence="3">
    <name type="scientific">Caenorhabditis remanei</name>
    <name type="common">Caenorhabditis vulgaris</name>
    <dbReference type="NCBI Taxonomy" id="31234"/>
    <lineage>
        <taxon>Eukaryota</taxon>
        <taxon>Metazoa</taxon>
        <taxon>Ecdysozoa</taxon>
        <taxon>Nematoda</taxon>
        <taxon>Chromadorea</taxon>
        <taxon>Rhabditida</taxon>
        <taxon>Rhabditina</taxon>
        <taxon>Rhabditomorpha</taxon>
        <taxon>Rhabditoidea</taxon>
        <taxon>Rhabditidae</taxon>
        <taxon>Peloderinae</taxon>
        <taxon>Caenorhabditis</taxon>
    </lineage>
</organism>
<protein>
    <recommendedName>
        <fullName evidence="1">Tc1-like transposase DDE domain-containing protein</fullName>
    </recommendedName>
</protein>
<reference evidence="2" key="1">
    <citation type="submission" date="2007-07" db="EMBL/GenBank/DDBJ databases">
        <title>PCAP assembly of the Caenorhabditis remanei genome.</title>
        <authorList>
            <consortium name="The Caenorhabditis remanei Sequencing Consortium"/>
            <person name="Wilson R.K."/>
        </authorList>
    </citation>
    <scope>NUCLEOTIDE SEQUENCE [LARGE SCALE GENOMIC DNA]</scope>
    <source>
        <strain evidence="2">PB4641</strain>
    </source>
</reference>
<dbReference type="EMBL" id="DS270058">
    <property type="protein sequence ID" value="EFO90993.1"/>
    <property type="molecule type" value="Genomic_DNA"/>
</dbReference>
<gene>
    <name evidence="2" type="ORF">CRE_10761</name>
</gene>
<sequence>MLLERSPQGPPVFQNEKLWRLLCDGVWGILQWKEVEVSIYYDSCDFSHLSSNALEDHRSFFRNKRRSHTFQQDNASIHRSNSTMAWLAANKIKTLDWPAISPDLNPIKNLWGIMVRSEPVHMLQLRSTDIFPLSATEHFSDNFPILTAQRGKYKAVTRGIDSEKNGCNLGSMIPMIKMATSDVFYNYLLCSSDVYRYGGEASDVVNIFEEPSQTIFQDIDSPDRDPHYNALLSSYAYNLSTLNPMTLSDF</sequence>
<dbReference type="Pfam" id="PF13358">
    <property type="entry name" value="DDE_3"/>
    <property type="match status" value="1"/>
</dbReference>
<name>E3NSV8_CAERE</name>
<dbReference type="InParanoid" id="E3NSV8"/>
<evidence type="ECO:0000313" key="3">
    <source>
        <dbReference type="Proteomes" id="UP000008281"/>
    </source>
</evidence>
<dbReference type="Gene3D" id="3.30.420.10">
    <property type="entry name" value="Ribonuclease H-like superfamily/Ribonuclease H"/>
    <property type="match status" value="1"/>
</dbReference>
<feature type="domain" description="Tc1-like transposase DDE" evidence="1">
    <location>
        <begin position="67"/>
        <end position="116"/>
    </location>
</feature>
<dbReference type="Proteomes" id="UP000008281">
    <property type="component" value="Unassembled WGS sequence"/>
</dbReference>
<dbReference type="STRING" id="31234.E3NSV8"/>